<organism evidence="14 15">
    <name type="scientific">Lottia gigantea</name>
    <name type="common">Giant owl limpet</name>
    <dbReference type="NCBI Taxonomy" id="225164"/>
    <lineage>
        <taxon>Eukaryota</taxon>
        <taxon>Metazoa</taxon>
        <taxon>Spiralia</taxon>
        <taxon>Lophotrochozoa</taxon>
        <taxon>Mollusca</taxon>
        <taxon>Gastropoda</taxon>
        <taxon>Patellogastropoda</taxon>
        <taxon>Lottioidea</taxon>
        <taxon>Lottiidae</taxon>
        <taxon>Lottia</taxon>
    </lineage>
</organism>
<feature type="transmembrane region" description="Helical" evidence="11">
    <location>
        <begin position="1870"/>
        <end position="1892"/>
    </location>
</feature>
<dbReference type="InterPro" id="IPR050971">
    <property type="entry name" value="Cadherin-domain_protein"/>
</dbReference>
<feature type="domain" description="Cadherin" evidence="13">
    <location>
        <begin position="895"/>
        <end position="996"/>
    </location>
</feature>
<dbReference type="FunFam" id="2.60.40.60:FF:000104">
    <property type="entry name" value="cadherin-23 isoform X1"/>
    <property type="match status" value="1"/>
</dbReference>
<evidence type="ECO:0000256" key="3">
    <source>
        <dbReference type="ARBA" id="ARBA00022729"/>
    </source>
</evidence>
<dbReference type="InterPro" id="IPR002126">
    <property type="entry name" value="Cadherin-like_dom"/>
</dbReference>
<comment type="subcellular location">
    <subcellularLocation>
        <location evidence="1">Membrane</location>
    </subcellularLocation>
</comment>
<dbReference type="GeneID" id="20239763"/>
<feature type="domain" description="Cadherin" evidence="13">
    <location>
        <begin position="1308"/>
        <end position="1412"/>
    </location>
</feature>
<evidence type="ECO:0000256" key="11">
    <source>
        <dbReference type="SAM" id="Phobius"/>
    </source>
</evidence>
<dbReference type="FunFam" id="2.60.40.60:FF:000015">
    <property type="entry name" value="FAT atypical cadherin 1"/>
    <property type="match status" value="2"/>
</dbReference>
<feature type="domain" description="Cadherin" evidence="13">
    <location>
        <begin position="466"/>
        <end position="574"/>
    </location>
</feature>
<name>V4BLZ2_LOTGI</name>
<protein>
    <recommendedName>
        <fullName evidence="13">Cadherin domain-containing protein</fullName>
    </recommendedName>
</protein>
<dbReference type="RefSeq" id="XP_009059329.1">
    <property type="nucleotide sequence ID" value="XM_009061081.1"/>
</dbReference>
<feature type="domain" description="Cadherin" evidence="13">
    <location>
        <begin position="1520"/>
        <end position="1629"/>
    </location>
</feature>
<dbReference type="OrthoDB" id="6162546at2759"/>
<dbReference type="OMA" id="SADIQCT"/>
<keyword evidence="2 11" id="KW-0812">Transmembrane</keyword>
<evidence type="ECO:0000256" key="12">
    <source>
        <dbReference type="SAM" id="SignalP"/>
    </source>
</evidence>
<feature type="chain" id="PRO_5004719654" description="Cadherin domain-containing protein" evidence="12">
    <location>
        <begin position="21"/>
        <end position="2032"/>
    </location>
</feature>
<keyword evidence="8 11" id="KW-0472">Membrane</keyword>
<keyword evidence="3 12" id="KW-0732">Signal</keyword>
<dbReference type="STRING" id="225164.V4BLZ2"/>
<evidence type="ECO:0000256" key="2">
    <source>
        <dbReference type="ARBA" id="ARBA00022692"/>
    </source>
</evidence>
<dbReference type="SUPFAM" id="SSF49313">
    <property type="entry name" value="Cadherin-like"/>
    <property type="match status" value="16"/>
</dbReference>
<dbReference type="CDD" id="cd11304">
    <property type="entry name" value="Cadherin_repeat"/>
    <property type="match status" value="16"/>
</dbReference>
<feature type="domain" description="Cadherin" evidence="13">
    <location>
        <begin position="786"/>
        <end position="894"/>
    </location>
</feature>
<dbReference type="GO" id="GO:0007156">
    <property type="term" value="P:homophilic cell adhesion via plasma membrane adhesion molecules"/>
    <property type="evidence" value="ECO:0007669"/>
    <property type="project" value="InterPro"/>
</dbReference>
<keyword evidence="6" id="KW-0130">Cell adhesion</keyword>
<dbReference type="PRINTS" id="PR00205">
    <property type="entry name" value="CADHERIN"/>
</dbReference>
<evidence type="ECO:0000256" key="4">
    <source>
        <dbReference type="ARBA" id="ARBA00022737"/>
    </source>
</evidence>
<evidence type="ECO:0000256" key="9">
    <source>
        <dbReference type="ARBA" id="ARBA00023180"/>
    </source>
</evidence>
<feature type="domain" description="Cadherin" evidence="13">
    <location>
        <begin position="997"/>
        <end position="1101"/>
    </location>
</feature>
<reference evidence="14 15" key="1">
    <citation type="journal article" date="2013" name="Nature">
        <title>Insights into bilaterian evolution from three spiralian genomes.</title>
        <authorList>
            <person name="Simakov O."/>
            <person name="Marletaz F."/>
            <person name="Cho S.J."/>
            <person name="Edsinger-Gonzales E."/>
            <person name="Havlak P."/>
            <person name="Hellsten U."/>
            <person name="Kuo D.H."/>
            <person name="Larsson T."/>
            <person name="Lv J."/>
            <person name="Arendt D."/>
            <person name="Savage R."/>
            <person name="Osoegawa K."/>
            <person name="de Jong P."/>
            <person name="Grimwood J."/>
            <person name="Chapman J.A."/>
            <person name="Shapiro H."/>
            <person name="Aerts A."/>
            <person name="Otillar R.P."/>
            <person name="Terry A.Y."/>
            <person name="Boore J.L."/>
            <person name="Grigoriev I.V."/>
            <person name="Lindberg D.R."/>
            <person name="Seaver E.C."/>
            <person name="Weisblat D.A."/>
            <person name="Putnam N.H."/>
            <person name="Rokhsar D.S."/>
        </authorList>
    </citation>
    <scope>NUCLEOTIDE SEQUENCE [LARGE SCALE GENOMIC DNA]</scope>
</reference>
<feature type="domain" description="Cadherin" evidence="13">
    <location>
        <begin position="1102"/>
        <end position="1205"/>
    </location>
</feature>
<accession>V4BLZ2</accession>
<gene>
    <name evidence="14" type="ORF">LOTGIDRAFT_164541</name>
</gene>
<feature type="domain" description="Cadherin" evidence="13">
    <location>
        <begin position="577"/>
        <end position="681"/>
    </location>
</feature>
<dbReference type="InterPro" id="IPR020894">
    <property type="entry name" value="Cadherin_CS"/>
</dbReference>
<dbReference type="HOGENOM" id="CLU_001273_1_0_1"/>
<evidence type="ECO:0000256" key="7">
    <source>
        <dbReference type="ARBA" id="ARBA00022989"/>
    </source>
</evidence>
<dbReference type="KEGG" id="lgi:LOTGIDRAFT_164541"/>
<keyword evidence="9" id="KW-0325">Glycoprotein</keyword>
<feature type="domain" description="Cadherin" evidence="13">
    <location>
        <begin position="236"/>
        <end position="344"/>
    </location>
</feature>
<dbReference type="PROSITE" id="PS00232">
    <property type="entry name" value="CADHERIN_1"/>
    <property type="match status" value="3"/>
</dbReference>
<evidence type="ECO:0000313" key="14">
    <source>
        <dbReference type="EMBL" id="ESO89854.1"/>
    </source>
</evidence>
<feature type="domain" description="Cadherin" evidence="13">
    <location>
        <begin position="682"/>
        <end position="785"/>
    </location>
</feature>
<dbReference type="SMART" id="SM00112">
    <property type="entry name" value="CA"/>
    <property type="match status" value="16"/>
</dbReference>
<dbReference type="Gene3D" id="2.60.40.60">
    <property type="entry name" value="Cadherins"/>
    <property type="match status" value="16"/>
</dbReference>
<dbReference type="GO" id="GO:0005911">
    <property type="term" value="C:cell-cell junction"/>
    <property type="evidence" value="ECO:0007669"/>
    <property type="project" value="TreeGrafter"/>
</dbReference>
<dbReference type="PANTHER" id="PTHR24025:SF23">
    <property type="entry name" value="NEURAL-CADHERIN"/>
    <property type="match status" value="1"/>
</dbReference>
<dbReference type="InterPro" id="IPR015919">
    <property type="entry name" value="Cadherin-like_sf"/>
</dbReference>
<dbReference type="FunFam" id="2.60.40.60:FF:000020">
    <property type="entry name" value="Dachsous cadherin-related 1b"/>
    <property type="match status" value="2"/>
</dbReference>
<feature type="domain" description="Cadherin" evidence="13">
    <location>
        <begin position="30"/>
        <end position="131"/>
    </location>
</feature>
<dbReference type="GO" id="GO:0005886">
    <property type="term" value="C:plasma membrane"/>
    <property type="evidence" value="ECO:0007669"/>
    <property type="project" value="InterPro"/>
</dbReference>
<dbReference type="FunFam" id="2.60.40.60:FF:000092">
    <property type="entry name" value="Protocadherin 8"/>
    <property type="match status" value="1"/>
</dbReference>
<evidence type="ECO:0000259" key="13">
    <source>
        <dbReference type="PROSITE" id="PS50268"/>
    </source>
</evidence>
<feature type="domain" description="Cadherin" evidence="13">
    <location>
        <begin position="131"/>
        <end position="235"/>
    </location>
</feature>
<dbReference type="PANTHER" id="PTHR24025">
    <property type="entry name" value="DESMOGLEIN FAMILY MEMBER"/>
    <property type="match status" value="1"/>
</dbReference>
<keyword evidence="7 11" id="KW-1133">Transmembrane helix</keyword>
<dbReference type="CTD" id="20239763"/>
<keyword evidence="4" id="KW-0677">Repeat</keyword>
<keyword evidence="15" id="KW-1185">Reference proteome</keyword>
<sequence length="2032" mass="216744">MSKCAAFFIILGLYTVTVKAVSPTFDNVATDGSTRVAVDERTAPGVTVFSLLATDGDGDPITFSLDTIDGATTGDFVLVGAEIRVKTGATLDFEAKTQYVLEVSASDGNDPDAFGTVTIDIGNLNDESPVLGGTFSVSVDEEQAVGTLVPFNITVTDGDVGDTKSFTLTGPHSTFFQIDNGDGSIRFAEKLDRDGAGAIIVYDQLIVRVTDGGGNTDSNGLSVTLQDINDNTPICTPSSYFTSTPENTPANIVIETLTCADLDAGANGNFVLSIASGDDASPKFVINGFQIQTTTTAIDYEALVTQSFQYQLIVNAVDGGATPKTGTASVIVTITSINEGTPVWTAFSPAYTVGVPYVISEDTAVGTTVVTIAATDTDAGTDGDISYKLVYVVDGGGTARPGVFSLDTSTGTLITVKNIDRDVATGGTPSYDVTVRAKDGGTPSFFVDRTLTFDITDVNDISPEFGSSSYSVTISENLNVGDSVIQVLATDLDSTPSTLIYNIQSGDATGSFTFSTTTDGLLEVQSDIDIDRPKNNPTVYSLIITAKDGGAPELTGSASVIITITPENDFVPTFGTTLPGDTVMVSESTVPGVTVATVLANDDDYGTDGVLSYFITGGNTNSAFTVDSTTGQVKTMKTLDFETTPTYFLEVIAKDGGTPALSSSTTVTVSISNVNENVPTCVSYNIVASVAEDTTVNSPVTSLTCTDADGDVLAYSITSGNTGSSLSLDSSSGTLTIATALDYETVPSYTLAINIIDQAVPGPVKTTTAQITVQIVPVNEFDPVFPVGGYTISIPENQALFVNFLTVTATDSDQGASHGTSKYSIIGGNPLGEFQIDSSSGQIQAIKALNREAYPSYTLNVKATDSTPSAGDERSTDTTVVITINDINDNPPVFTPTSQNIYVLETAPSSSNLLTLNANDDDTGANAVLTYSILSDPSGFFTISTNALILNTPLDFETATTHIVVVQAVDGGSPKLTGTATVTINVLPANDNTPVFTVPNTATSLSETTPVGNSIFDASASDTDVGDGSDITYSITSGDPTGNTYFINPNTGRVFLWSVLDYDTAPNTYNLTLKVEDTGGLTDTMWLFINVTDENDEYPIFTTNTYNGAVDEEAAPRPVLQVQAIDKDSGVNGQVTYSIVSGDGVGSFNIDSTSGDITTSVTLDYEVKQIYYLVVQAVDGGVPALTSSCLVRIAVNDINDKTPVFVPADFTVNIAENVSVGTSVTTVNANDADSAANSNNVFTYILTNLYFEVHPNTGVITNKAALDRETIEMHKLVVEARDQGTPSLTGTATVTVIVDDINDNSPVITGTYDRIVVEDTSVGTLLFTVLATDADSGLNGKLTFSIAAGNTDNDFKIDSDGGFVQVQNSLDRERRTVYNLQIKVDDNGAVRNSDFITIDLTIGDINDNDPIFTGLPYTFNIHENEIVDTSVGTLVATDADTGVNADLLYSLPNFWSGNPAHLKINGITGIITTEIILDREVTATYFVWCRVKDGGNPSREAYTNATIVVLDKNDNFPLFDSSSYSVTTLENSNVGTSILRITVTDKDEGVNKDFTLSIDTSTTGGALANTYLIIDTVTQTLSVKLLIDRELTPTFSFNILAVDKGTPALTSSAAVTITVLDENDNEPIFNPVFYNSEASYAGQCTRNILTVTATDRDDGNNGEVVYFLLQSSYDYLFNIDPLTGLLTLKASTTTDFNYLLTARARDNGLPLQTSSVGATLRVDTFTPNNVVITFNMKISRTDFLARQNDFVAGLKNLLLVKYPTSSIKIWCIEERAGTALLPPTRRRLLSTNPVSVHVYALKDNTTNLEVNKNSAKSFLTYDDLLSFYTTDPDGSPSAALTGNNWDYYSIETIKPYQETTTPWEETDEGIAIIVIICLVLLALIILLFLLCFRRYRQKQKTSIITERRGHKNDLAKVMAVPKNAVPDIDEDIKKHPAPAAVLSLPMPVESKANKRYDEDFFWSSDVKRPNTSSTLPAVEDSTNFARDNRYFDGMAIDPDSGKVYEYNTKTNERKWLNSSDGNPTRVSNLDLY</sequence>
<evidence type="ECO:0000256" key="1">
    <source>
        <dbReference type="ARBA" id="ARBA00004370"/>
    </source>
</evidence>
<feature type="signal peptide" evidence="12">
    <location>
        <begin position="1"/>
        <end position="20"/>
    </location>
</feature>
<feature type="domain" description="Cadherin" evidence="13">
    <location>
        <begin position="359"/>
        <end position="465"/>
    </location>
</feature>
<feature type="domain" description="Cadherin" evidence="13">
    <location>
        <begin position="1413"/>
        <end position="1519"/>
    </location>
</feature>
<evidence type="ECO:0000313" key="15">
    <source>
        <dbReference type="Proteomes" id="UP000030746"/>
    </source>
</evidence>
<feature type="domain" description="Cadherin" evidence="13">
    <location>
        <begin position="1648"/>
        <end position="1734"/>
    </location>
</feature>
<proteinExistence type="predicted"/>
<feature type="domain" description="Cadherin" evidence="13">
    <location>
        <begin position="1206"/>
        <end position="1308"/>
    </location>
</feature>
<evidence type="ECO:0000256" key="10">
    <source>
        <dbReference type="PROSITE-ProRule" id="PRU00043"/>
    </source>
</evidence>
<dbReference type="EMBL" id="KB202518">
    <property type="protein sequence ID" value="ESO89854.1"/>
    <property type="molecule type" value="Genomic_DNA"/>
</dbReference>
<dbReference type="GO" id="GO:0005509">
    <property type="term" value="F:calcium ion binding"/>
    <property type="evidence" value="ECO:0007669"/>
    <property type="project" value="UniProtKB-UniRule"/>
</dbReference>
<dbReference type="Pfam" id="PF00028">
    <property type="entry name" value="Cadherin"/>
    <property type="match status" value="14"/>
</dbReference>
<dbReference type="Proteomes" id="UP000030746">
    <property type="component" value="Unassembled WGS sequence"/>
</dbReference>
<evidence type="ECO:0000256" key="8">
    <source>
        <dbReference type="ARBA" id="ARBA00023136"/>
    </source>
</evidence>
<dbReference type="FunFam" id="2.60.40.60:FF:000080">
    <property type="entry name" value="FAT atypical cadherin 1"/>
    <property type="match status" value="1"/>
</dbReference>
<keyword evidence="5 10" id="KW-0106">Calcium</keyword>
<evidence type="ECO:0000256" key="6">
    <source>
        <dbReference type="ARBA" id="ARBA00022889"/>
    </source>
</evidence>
<evidence type="ECO:0000256" key="5">
    <source>
        <dbReference type="ARBA" id="ARBA00022837"/>
    </source>
</evidence>
<dbReference type="PROSITE" id="PS50268">
    <property type="entry name" value="CADHERIN_2"/>
    <property type="match status" value="16"/>
</dbReference>